<evidence type="ECO:0000313" key="1">
    <source>
        <dbReference type="EMBL" id="MBS2545655.1"/>
    </source>
</evidence>
<evidence type="ECO:0000313" key="2">
    <source>
        <dbReference type="Proteomes" id="UP000730482"/>
    </source>
</evidence>
<accession>A0ABS5KI49</accession>
<gene>
    <name evidence="1" type="ORF">KGQ19_02110</name>
</gene>
<organism evidence="1 2">
    <name type="scientific">Catenulispora pinistramenti</name>
    <dbReference type="NCBI Taxonomy" id="2705254"/>
    <lineage>
        <taxon>Bacteria</taxon>
        <taxon>Bacillati</taxon>
        <taxon>Actinomycetota</taxon>
        <taxon>Actinomycetes</taxon>
        <taxon>Catenulisporales</taxon>
        <taxon>Catenulisporaceae</taxon>
        <taxon>Catenulispora</taxon>
    </lineage>
</organism>
<keyword evidence="2" id="KW-1185">Reference proteome</keyword>
<comment type="caution">
    <text evidence="1">The sequence shown here is derived from an EMBL/GenBank/DDBJ whole genome shotgun (WGS) entry which is preliminary data.</text>
</comment>
<dbReference type="EMBL" id="JAAFYZ010000004">
    <property type="protein sequence ID" value="MBS2545655.1"/>
    <property type="molecule type" value="Genomic_DNA"/>
</dbReference>
<proteinExistence type="predicted"/>
<protein>
    <submittedName>
        <fullName evidence="1">Uncharacterized protein</fullName>
    </submittedName>
</protein>
<dbReference type="RefSeq" id="WP_212007316.1">
    <property type="nucleotide sequence ID" value="NZ_JAAFYZ010000004.1"/>
</dbReference>
<dbReference type="Proteomes" id="UP000730482">
    <property type="component" value="Unassembled WGS sequence"/>
</dbReference>
<reference evidence="1 2" key="1">
    <citation type="submission" date="2020-02" db="EMBL/GenBank/DDBJ databases">
        <title>Acidophilic actinobacteria isolated from forest soil.</title>
        <authorList>
            <person name="Golinska P."/>
        </authorList>
    </citation>
    <scope>NUCLEOTIDE SEQUENCE [LARGE SCALE GENOMIC DNA]</scope>
    <source>
        <strain evidence="1 2">NL8</strain>
    </source>
</reference>
<sequence length="638" mass="68830">MSDKGNDVPYLGQITITGPEPELGRRQHFVDALAAAMTEGWRSLRKVLDHRIIGYPGGAVITVVLDGDGLDFEEAAAALASLGRHLTTWSPELLEYTLQQVEVARLDRRWDEEHWLPPLDHDRAEDRPAWPLPVLMGDPLQELAAQYLVAGAVRSVWEPGKRVNYPAFTARDVALGAAEFPWHREITTALGAMLIQAARREASDNDYAPLIVAEGASREFADDLVRRARLTADDDATDGFADDQMRGHLLLQAFVEAHELGWTAAAVAMADHDNPDRREAHRNELLRQLLDAGFGALATMCAGLQDVRSPWELAVELTDDPVVAIITDLESDRIDEDIDSDTCEVWAAATSHAAVWAAIHRPDLLDIPVGAELLDDLTGSIDTLHQVVHSALVMLGDAVIAAALEDPALPPVLLTPIRNFIAAQRAIRDEDYEGDAIDDMHCALEAALGHHDPAPERLREVLRLITIAAPLTGTHANPELGQEGYISSPSQLSSALLRHADEHAALDLSPESHGDGGARLATIAVLGALAPEAAGAMAAQLPILDHADPRSEPAARDQALRWIHNAIEQTNALEGEVSPDPDSSDARLVLTSARDHRPVPSDWPARRLVAAAAEASAAVLQPMTLEDAAGAIEVFTGS</sequence>
<name>A0ABS5KI49_9ACTN</name>